<keyword evidence="3" id="KW-0813">Transport</keyword>
<protein>
    <submittedName>
        <fullName evidence="10">Major facilitator superfamily, MFS transporter superfamily</fullName>
    </submittedName>
</protein>
<evidence type="ECO:0000256" key="2">
    <source>
        <dbReference type="ARBA" id="ARBA00007520"/>
    </source>
</evidence>
<evidence type="ECO:0000256" key="3">
    <source>
        <dbReference type="ARBA" id="ARBA00022448"/>
    </source>
</evidence>
<proteinExistence type="inferred from homology"/>
<gene>
    <name evidence="10" type="ORF">CDEST_07225</name>
</gene>
<dbReference type="FunFam" id="1.20.1250.20:FF:000196">
    <property type="entry name" value="MFS toxin efflux pump (AflT)"/>
    <property type="match status" value="1"/>
</dbReference>
<keyword evidence="11" id="KW-1185">Reference proteome</keyword>
<dbReference type="InterPro" id="IPR020846">
    <property type="entry name" value="MFS_dom"/>
</dbReference>
<feature type="transmembrane region" description="Helical" evidence="8">
    <location>
        <begin position="88"/>
        <end position="105"/>
    </location>
</feature>
<dbReference type="Proteomes" id="UP001322277">
    <property type="component" value="Chromosome 4"/>
</dbReference>
<evidence type="ECO:0000256" key="7">
    <source>
        <dbReference type="SAM" id="MobiDB-lite"/>
    </source>
</evidence>
<comment type="subcellular location">
    <subcellularLocation>
        <location evidence="1">Membrane</location>
        <topology evidence="1">Multi-pass membrane protein</topology>
    </subcellularLocation>
</comment>
<sequence length="572" mass="60597">MDKPVNDTSVSAGAPEKRDHVDEIPPKELGNTQEVVEDVEKREYLSGVQLWLVLASVTLVAFVMLLDMSIIVTAIPQITNDFHSLGDVGWYGSAFLLANCALQPLAGRLYTLTSYKYTFLAFLFVFEVGSAVCGSAQSSKALIVGRAVAGIGGSGIMNGALTIVSASSPIDKQPLMVGTMMGLSQMGIVCGPLVGGAFTQGASWRWCFYVNLPIGALAAVLLLTIRIPDHRSPEIASGQTRLRTILSKLDLTGFLFFAGFAVMIELALSWGGSDYPWNSPTVIGLFCGAGVSLAIFVAWEHRVGDDAMIPGSVACRREVWSASLYLGFFSGALLCFSYYMPIYFQAVKGASALMSGVYLLSGILPQLVMAILSGALIGKMGYYLPWALASSAIMLVGAGLTTTLTVKATVAQWVMYQFVAGFGRGCGMQTPVIAIQNTLPAKQIPLGMSLVIFTQTFGGSLALTIAQLVFNSCLEAAIPKFAPTANVGAITYAGATGFSSVVTPDELPGVLRSYAYAIDKTFYVALGASAGTFLFAWGMGWRKIQQKKGNDTSGVQSQPVAGNGSRTESNEV</sequence>
<feature type="transmembrane region" description="Helical" evidence="8">
    <location>
        <begin position="522"/>
        <end position="541"/>
    </location>
</feature>
<evidence type="ECO:0000259" key="9">
    <source>
        <dbReference type="PROSITE" id="PS50850"/>
    </source>
</evidence>
<dbReference type="SUPFAM" id="SSF103473">
    <property type="entry name" value="MFS general substrate transporter"/>
    <property type="match status" value="1"/>
</dbReference>
<evidence type="ECO:0000313" key="11">
    <source>
        <dbReference type="Proteomes" id="UP001322277"/>
    </source>
</evidence>
<reference evidence="11" key="1">
    <citation type="journal article" date="2023" name="bioRxiv">
        <title>Complete genome of the Medicago anthracnose fungus, Colletotrichum destructivum, reveals a mini-chromosome-like region within a core chromosome.</title>
        <authorList>
            <person name="Lapalu N."/>
            <person name="Simon A."/>
            <person name="Lu A."/>
            <person name="Plaumann P.-L."/>
            <person name="Amselem J."/>
            <person name="Pigne S."/>
            <person name="Auger A."/>
            <person name="Koch C."/>
            <person name="Dallery J.-F."/>
            <person name="O'Connell R.J."/>
        </authorList>
    </citation>
    <scope>NUCLEOTIDE SEQUENCE [LARGE SCALE GENOMIC DNA]</scope>
    <source>
        <strain evidence="11">CBS 520.97</strain>
    </source>
</reference>
<dbReference type="InterPro" id="IPR036259">
    <property type="entry name" value="MFS_trans_sf"/>
</dbReference>
<feature type="transmembrane region" description="Helical" evidence="8">
    <location>
        <begin position="249"/>
        <end position="270"/>
    </location>
</feature>
<feature type="transmembrane region" description="Helical" evidence="8">
    <location>
        <begin position="319"/>
        <end position="340"/>
    </location>
</feature>
<feature type="transmembrane region" description="Helical" evidence="8">
    <location>
        <begin position="175"/>
        <end position="196"/>
    </location>
</feature>
<feature type="transmembrane region" description="Helical" evidence="8">
    <location>
        <begin position="446"/>
        <end position="469"/>
    </location>
</feature>
<dbReference type="PANTHER" id="PTHR23501:SF193">
    <property type="entry name" value="MULTIDRUG TRANSPORTER, PUTATIVE (AFU_ORTHOLOGUE AFUA_8G00940)-RELATED"/>
    <property type="match status" value="1"/>
</dbReference>
<evidence type="ECO:0000256" key="5">
    <source>
        <dbReference type="ARBA" id="ARBA00022989"/>
    </source>
</evidence>
<keyword evidence="6 8" id="KW-0472">Membrane</keyword>
<evidence type="ECO:0000256" key="4">
    <source>
        <dbReference type="ARBA" id="ARBA00022692"/>
    </source>
</evidence>
<name>A0AAX4IH20_9PEZI</name>
<feature type="transmembrane region" description="Helical" evidence="8">
    <location>
        <begin position="143"/>
        <end position="163"/>
    </location>
</feature>
<feature type="compositionally biased region" description="Basic and acidic residues" evidence="7">
    <location>
        <begin position="15"/>
        <end position="26"/>
    </location>
</feature>
<dbReference type="InterPro" id="IPR011701">
    <property type="entry name" value="MFS"/>
</dbReference>
<dbReference type="Pfam" id="PF07690">
    <property type="entry name" value="MFS_1"/>
    <property type="match status" value="1"/>
</dbReference>
<feature type="region of interest" description="Disordered" evidence="7">
    <location>
        <begin position="1"/>
        <end position="27"/>
    </location>
</feature>
<keyword evidence="5 8" id="KW-1133">Transmembrane helix</keyword>
<dbReference type="KEGG" id="cdet:87943728"/>
<feature type="transmembrane region" description="Helical" evidence="8">
    <location>
        <begin position="117"/>
        <end position="137"/>
    </location>
</feature>
<evidence type="ECO:0000256" key="6">
    <source>
        <dbReference type="ARBA" id="ARBA00023136"/>
    </source>
</evidence>
<dbReference type="GO" id="GO:0005886">
    <property type="term" value="C:plasma membrane"/>
    <property type="evidence" value="ECO:0007669"/>
    <property type="project" value="TreeGrafter"/>
</dbReference>
<evidence type="ECO:0000313" key="10">
    <source>
        <dbReference type="EMBL" id="WQF82211.1"/>
    </source>
</evidence>
<dbReference type="AlphaFoldDB" id="A0AAX4IH20"/>
<feature type="transmembrane region" description="Helical" evidence="8">
    <location>
        <begin position="383"/>
        <end position="406"/>
    </location>
</feature>
<feature type="compositionally biased region" description="Polar residues" evidence="7">
    <location>
        <begin position="1"/>
        <end position="11"/>
    </location>
</feature>
<feature type="compositionally biased region" description="Polar residues" evidence="7">
    <location>
        <begin position="551"/>
        <end position="572"/>
    </location>
</feature>
<feature type="transmembrane region" description="Helical" evidence="8">
    <location>
        <begin position="208"/>
        <end position="228"/>
    </location>
</feature>
<feature type="domain" description="Major facilitator superfamily (MFS) profile" evidence="9">
    <location>
        <begin position="53"/>
        <end position="544"/>
    </location>
</feature>
<comment type="similarity">
    <text evidence="2">Belongs to the major facilitator superfamily. TCR/Tet family.</text>
</comment>
<keyword evidence="4 8" id="KW-0812">Transmembrane</keyword>
<feature type="region of interest" description="Disordered" evidence="7">
    <location>
        <begin position="548"/>
        <end position="572"/>
    </location>
</feature>
<evidence type="ECO:0000256" key="1">
    <source>
        <dbReference type="ARBA" id="ARBA00004141"/>
    </source>
</evidence>
<dbReference type="PROSITE" id="PS50850">
    <property type="entry name" value="MFS"/>
    <property type="match status" value="1"/>
</dbReference>
<feature type="transmembrane region" description="Helical" evidence="8">
    <location>
        <begin position="282"/>
        <end position="299"/>
    </location>
</feature>
<dbReference type="GeneID" id="87943728"/>
<dbReference type="Gene3D" id="1.20.1250.20">
    <property type="entry name" value="MFS general substrate transporter like domains"/>
    <property type="match status" value="1"/>
</dbReference>
<dbReference type="CDD" id="cd17502">
    <property type="entry name" value="MFS_Azr1_MDR_like"/>
    <property type="match status" value="1"/>
</dbReference>
<evidence type="ECO:0000256" key="8">
    <source>
        <dbReference type="SAM" id="Phobius"/>
    </source>
</evidence>
<accession>A0AAX4IH20</accession>
<feature type="transmembrane region" description="Helical" evidence="8">
    <location>
        <begin position="352"/>
        <end position="376"/>
    </location>
</feature>
<dbReference type="EMBL" id="CP137308">
    <property type="protein sequence ID" value="WQF82211.1"/>
    <property type="molecule type" value="Genomic_DNA"/>
</dbReference>
<dbReference type="Gene3D" id="1.20.1720.10">
    <property type="entry name" value="Multidrug resistance protein D"/>
    <property type="match status" value="1"/>
</dbReference>
<feature type="transmembrane region" description="Helical" evidence="8">
    <location>
        <begin position="50"/>
        <end position="76"/>
    </location>
</feature>
<dbReference type="RefSeq" id="XP_062779435.1">
    <property type="nucleotide sequence ID" value="XM_062923384.1"/>
</dbReference>
<organism evidence="10 11">
    <name type="scientific">Colletotrichum destructivum</name>
    <dbReference type="NCBI Taxonomy" id="34406"/>
    <lineage>
        <taxon>Eukaryota</taxon>
        <taxon>Fungi</taxon>
        <taxon>Dikarya</taxon>
        <taxon>Ascomycota</taxon>
        <taxon>Pezizomycotina</taxon>
        <taxon>Sordariomycetes</taxon>
        <taxon>Hypocreomycetidae</taxon>
        <taxon>Glomerellales</taxon>
        <taxon>Glomerellaceae</taxon>
        <taxon>Colletotrichum</taxon>
        <taxon>Colletotrichum destructivum species complex</taxon>
    </lineage>
</organism>
<dbReference type="GO" id="GO:0022857">
    <property type="term" value="F:transmembrane transporter activity"/>
    <property type="evidence" value="ECO:0007669"/>
    <property type="project" value="InterPro"/>
</dbReference>
<dbReference type="PANTHER" id="PTHR23501">
    <property type="entry name" value="MAJOR FACILITATOR SUPERFAMILY"/>
    <property type="match status" value="1"/>
</dbReference>